<gene>
    <name evidence="1" type="ORF">LY89DRAFT_690398</name>
</gene>
<reference evidence="1 2" key="1">
    <citation type="submission" date="2015-10" db="EMBL/GenBank/DDBJ databases">
        <title>Full genome of DAOMC 229536 Phialocephala scopiformis, a fungal endophyte of spruce producing the potent anti-insectan compound rugulosin.</title>
        <authorList>
            <consortium name="DOE Joint Genome Institute"/>
            <person name="Walker A.K."/>
            <person name="Frasz S.L."/>
            <person name="Seifert K.A."/>
            <person name="Miller J.D."/>
            <person name="Mondo S.J."/>
            <person name="Labutti K."/>
            <person name="Lipzen A."/>
            <person name="Dockter R."/>
            <person name="Kennedy M."/>
            <person name="Grigoriev I.V."/>
            <person name="Spatafora J.W."/>
        </authorList>
    </citation>
    <scope>NUCLEOTIDE SEQUENCE [LARGE SCALE GENOMIC DNA]</scope>
    <source>
        <strain evidence="1 2">CBS 120377</strain>
    </source>
</reference>
<accession>A0A132BAC1</accession>
<name>A0A132BAC1_MOLSC</name>
<proteinExistence type="predicted"/>
<dbReference type="Proteomes" id="UP000070700">
    <property type="component" value="Unassembled WGS sequence"/>
</dbReference>
<dbReference type="RefSeq" id="XP_018063710.1">
    <property type="nucleotide sequence ID" value="XM_018216092.1"/>
</dbReference>
<evidence type="ECO:0000313" key="2">
    <source>
        <dbReference type="Proteomes" id="UP000070700"/>
    </source>
</evidence>
<dbReference type="STRING" id="149040.A0A132BAC1"/>
<dbReference type="InParanoid" id="A0A132BAC1"/>
<evidence type="ECO:0000313" key="1">
    <source>
        <dbReference type="EMBL" id="KUJ09355.1"/>
    </source>
</evidence>
<dbReference type="KEGG" id="psco:LY89DRAFT_690398"/>
<dbReference type="OrthoDB" id="3555407at2759"/>
<sequence>MLIDSWLHFLCKNIVVRDNDDSIFDALRSTFDVHHPTSGQIHPSWIQGGFFMKWKKTGGNITLICFGSFPKLEERLQRFIENTDNVQTALYDPYTLYAIILDELHLKMDSIVWELVSIYNRTESVSTELYLIIELT</sequence>
<dbReference type="AlphaFoldDB" id="A0A132BAC1"/>
<protein>
    <submittedName>
        <fullName evidence="1">Uncharacterized protein</fullName>
    </submittedName>
</protein>
<dbReference type="EMBL" id="KQ947432">
    <property type="protein sequence ID" value="KUJ09355.1"/>
    <property type="molecule type" value="Genomic_DNA"/>
</dbReference>
<keyword evidence="2" id="KW-1185">Reference proteome</keyword>
<organism evidence="1 2">
    <name type="scientific">Mollisia scopiformis</name>
    <name type="common">Conifer needle endophyte fungus</name>
    <name type="synonym">Phialocephala scopiformis</name>
    <dbReference type="NCBI Taxonomy" id="149040"/>
    <lineage>
        <taxon>Eukaryota</taxon>
        <taxon>Fungi</taxon>
        <taxon>Dikarya</taxon>
        <taxon>Ascomycota</taxon>
        <taxon>Pezizomycotina</taxon>
        <taxon>Leotiomycetes</taxon>
        <taxon>Helotiales</taxon>
        <taxon>Mollisiaceae</taxon>
        <taxon>Mollisia</taxon>
    </lineage>
</organism>
<dbReference type="GeneID" id="28825818"/>